<dbReference type="Proteomes" id="UP001492380">
    <property type="component" value="Unassembled WGS sequence"/>
</dbReference>
<feature type="region of interest" description="Disordered" evidence="1">
    <location>
        <begin position="180"/>
        <end position="200"/>
    </location>
</feature>
<dbReference type="EMBL" id="JBBWRZ010000008">
    <property type="protein sequence ID" value="KAK8230890.1"/>
    <property type="molecule type" value="Genomic_DNA"/>
</dbReference>
<name>A0ABR1YJ10_9PEZI</name>
<comment type="caution">
    <text evidence="2">The sequence shown here is derived from an EMBL/GenBank/DDBJ whole genome shotgun (WGS) entry which is preliminary data.</text>
</comment>
<organism evidence="2 3">
    <name type="scientific">Phyllosticta capitalensis</name>
    <dbReference type="NCBI Taxonomy" id="121624"/>
    <lineage>
        <taxon>Eukaryota</taxon>
        <taxon>Fungi</taxon>
        <taxon>Dikarya</taxon>
        <taxon>Ascomycota</taxon>
        <taxon>Pezizomycotina</taxon>
        <taxon>Dothideomycetes</taxon>
        <taxon>Dothideomycetes incertae sedis</taxon>
        <taxon>Botryosphaeriales</taxon>
        <taxon>Phyllostictaceae</taxon>
        <taxon>Phyllosticta</taxon>
    </lineage>
</organism>
<keyword evidence="3" id="KW-1185">Reference proteome</keyword>
<gene>
    <name evidence="2" type="ORF">HDK90DRAFT_492058</name>
</gene>
<protein>
    <submittedName>
        <fullName evidence="2">Uncharacterized protein</fullName>
    </submittedName>
</protein>
<evidence type="ECO:0000256" key="1">
    <source>
        <dbReference type="SAM" id="MobiDB-lite"/>
    </source>
</evidence>
<evidence type="ECO:0000313" key="2">
    <source>
        <dbReference type="EMBL" id="KAK8230890.1"/>
    </source>
</evidence>
<evidence type="ECO:0000313" key="3">
    <source>
        <dbReference type="Proteomes" id="UP001492380"/>
    </source>
</evidence>
<proteinExistence type="predicted"/>
<reference evidence="2 3" key="1">
    <citation type="submission" date="2024-04" db="EMBL/GenBank/DDBJ databases">
        <title>Phyllosticta paracitricarpa is synonymous to the EU quarantine fungus P. citricarpa based on phylogenomic analyses.</title>
        <authorList>
            <consortium name="Lawrence Berkeley National Laboratory"/>
            <person name="Van Ingen-Buijs V.A."/>
            <person name="Van Westerhoven A.C."/>
            <person name="Haridas S."/>
            <person name="Skiadas P."/>
            <person name="Martin F."/>
            <person name="Groenewald J.Z."/>
            <person name="Crous P.W."/>
            <person name="Seidl M.F."/>
        </authorList>
    </citation>
    <scope>NUCLEOTIDE SEQUENCE [LARGE SCALE GENOMIC DNA]</scope>
    <source>
        <strain evidence="2 3">CBS 123374</strain>
    </source>
</reference>
<sequence>MPTDPSEFDYMELLLDSYWMLVVALADEEEDDWMAGSQGSTFMTHVMMILCSSCIELLVSIVDGTLPRRAVDDSRPRAKRYIDLNKEERDVAVDEVDGKRVIHQPVIFGQYLVNDEGFGPTEKELAAIVILVRLYVNPGHPVFEEYVKRVNANSPRDCSRLPREVVDYFCDRISDRLPTEPSDTVRPRALANDAYSPTPKPGRQNRLLCLVETVCKLYYPQYMIHHHVVFRLYAPEQAWFGEMVFNRLGQASTDTGFGFYYKPPGQATFRAADIAARHYMQWAYNAARVTEVSCTFQRQQNSFDKSDWKRSLSDGYPQEYAIQLNHISKRIRDMDAGEAANWNRLYGDFNE</sequence>
<accession>A0ABR1YJ10</accession>